<evidence type="ECO:0008006" key="3">
    <source>
        <dbReference type="Google" id="ProtNLM"/>
    </source>
</evidence>
<dbReference type="PANTHER" id="PTHR33064:SF37">
    <property type="entry name" value="RIBONUCLEASE H"/>
    <property type="match status" value="1"/>
</dbReference>
<sequence length="137" mass="15752">MGLLCPLFLQDSEITTSLPRSSRCLPHSSSIKCLGYIASFQELKMEKSNIQHILKCFPPRNLKDLQSFLRFSSFYCCFIKIYSKKISSLAKFLKKEPFLPIHEESLSQFHQLKEAFKTSPILSNFNNSLPTIVRTDA</sequence>
<name>A0A9Q3CH88_9BASI</name>
<dbReference type="PANTHER" id="PTHR33064">
    <property type="entry name" value="POL PROTEIN"/>
    <property type="match status" value="1"/>
</dbReference>
<gene>
    <name evidence="1" type="ORF">O181_022623</name>
</gene>
<evidence type="ECO:0000313" key="2">
    <source>
        <dbReference type="Proteomes" id="UP000765509"/>
    </source>
</evidence>
<dbReference type="InterPro" id="IPR043128">
    <property type="entry name" value="Rev_trsase/Diguanyl_cyclase"/>
</dbReference>
<proteinExistence type="predicted"/>
<dbReference type="InterPro" id="IPR043502">
    <property type="entry name" value="DNA/RNA_pol_sf"/>
</dbReference>
<dbReference type="OrthoDB" id="3341476at2759"/>
<comment type="caution">
    <text evidence="1">The sequence shown here is derived from an EMBL/GenBank/DDBJ whole genome shotgun (WGS) entry which is preliminary data.</text>
</comment>
<protein>
    <recommendedName>
        <fullName evidence="3">Reverse transcriptase/retrotransposon-derived protein RNase H-like domain-containing protein</fullName>
    </recommendedName>
</protein>
<dbReference type="AlphaFoldDB" id="A0A9Q3CH88"/>
<reference evidence="1" key="1">
    <citation type="submission" date="2021-03" db="EMBL/GenBank/DDBJ databases">
        <title>Draft genome sequence of rust myrtle Austropuccinia psidii MF-1, a brazilian biotype.</title>
        <authorList>
            <person name="Quecine M.C."/>
            <person name="Pachon D.M.R."/>
            <person name="Bonatelli M.L."/>
            <person name="Correr F.H."/>
            <person name="Franceschini L.M."/>
            <person name="Leite T.F."/>
            <person name="Margarido G.R.A."/>
            <person name="Almeida C.A."/>
            <person name="Ferrarezi J.A."/>
            <person name="Labate C.A."/>
        </authorList>
    </citation>
    <scope>NUCLEOTIDE SEQUENCE</scope>
    <source>
        <strain evidence="1">MF-1</strain>
    </source>
</reference>
<dbReference type="Gene3D" id="3.30.70.270">
    <property type="match status" value="1"/>
</dbReference>
<dbReference type="InterPro" id="IPR051320">
    <property type="entry name" value="Viral_Replic_Matur_Polypro"/>
</dbReference>
<dbReference type="Proteomes" id="UP000765509">
    <property type="component" value="Unassembled WGS sequence"/>
</dbReference>
<dbReference type="EMBL" id="AVOT02006980">
    <property type="protein sequence ID" value="MBW0482908.1"/>
    <property type="molecule type" value="Genomic_DNA"/>
</dbReference>
<organism evidence="1 2">
    <name type="scientific">Austropuccinia psidii MF-1</name>
    <dbReference type="NCBI Taxonomy" id="1389203"/>
    <lineage>
        <taxon>Eukaryota</taxon>
        <taxon>Fungi</taxon>
        <taxon>Dikarya</taxon>
        <taxon>Basidiomycota</taxon>
        <taxon>Pucciniomycotina</taxon>
        <taxon>Pucciniomycetes</taxon>
        <taxon>Pucciniales</taxon>
        <taxon>Sphaerophragmiaceae</taxon>
        <taxon>Austropuccinia</taxon>
    </lineage>
</organism>
<keyword evidence="2" id="KW-1185">Reference proteome</keyword>
<evidence type="ECO:0000313" key="1">
    <source>
        <dbReference type="EMBL" id="MBW0482908.1"/>
    </source>
</evidence>
<accession>A0A9Q3CH88</accession>
<dbReference type="SUPFAM" id="SSF56672">
    <property type="entry name" value="DNA/RNA polymerases"/>
    <property type="match status" value="1"/>
</dbReference>